<evidence type="ECO:0000313" key="3">
    <source>
        <dbReference type="Proteomes" id="UP001219525"/>
    </source>
</evidence>
<proteinExistence type="predicted"/>
<keyword evidence="3" id="KW-1185">Reference proteome</keyword>
<name>A0AAD6V5R2_9AGAR</name>
<comment type="caution">
    <text evidence="2">The sequence shown here is derived from an EMBL/GenBank/DDBJ whole genome shotgun (WGS) entry which is preliminary data.</text>
</comment>
<feature type="compositionally biased region" description="Polar residues" evidence="1">
    <location>
        <begin position="11"/>
        <end position="25"/>
    </location>
</feature>
<feature type="region of interest" description="Disordered" evidence="1">
    <location>
        <begin position="454"/>
        <end position="473"/>
    </location>
</feature>
<sequence length="534" mass="57252">MSLYSKCDNCHASTTDADGTYSQAVIPQHGTESKQRGQHLEQEDGVVQHDEARERLADEVQEDEGGEGHDEDVPEEHEEERVVPADVGARGGLGAAAARRTFGRLRARRRGRGRSGPAIRGGGIRARGLRGCGQKRKRRARDRRDVPRGIGPGGQAGQTMVSQDAVDVVGGDCAQLRRALEGGGEDAVGWLGGLGGAGRGSAGAGAGARAAVPLRGRWGRWGWWQRGAGYGFETEGREGRGRALNCGPYSRGGERRAGGLEDGGGGGFWPRDFQAAVPGATGSRERSEQKTIVMQPILPSELDSAHKGTIVGVIAQRALFSRHTIRPCSYESAIIFCSRISVVASTIPISESIGFRWWGALGLKRDMRMRTGGSRLLNEATRYGAEKPEVPMATRTPVRLGLIRAGQRRARLVAIAKKACSNFWTALDLPTVRISVRLRPRDTRSRPVWTLPDPSNGWVPQKASSRSGLSNRDGESGVMIRVADIDGALNDRKNRHICKLSLSVCTSCPSQLLPGSGDDASPVKSMADIHAEGS</sequence>
<protein>
    <submittedName>
        <fullName evidence="2">Uncharacterized protein</fullName>
    </submittedName>
</protein>
<feature type="region of interest" description="Disordered" evidence="1">
    <location>
        <begin position="109"/>
        <end position="161"/>
    </location>
</feature>
<evidence type="ECO:0000256" key="1">
    <source>
        <dbReference type="SAM" id="MobiDB-lite"/>
    </source>
</evidence>
<dbReference type="EMBL" id="JARJCW010000051">
    <property type="protein sequence ID" value="KAJ7203287.1"/>
    <property type="molecule type" value="Genomic_DNA"/>
</dbReference>
<feature type="region of interest" description="Disordered" evidence="1">
    <location>
        <begin position="514"/>
        <end position="534"/>
    </location>
</feature>
<dbReference type="Proteomes" id="UP001219525">
    <property type="component" value="Unassembled WGS sequence"/>
</dbReference>
<feature type="compositionally biased region" description="Basic and acidic residues" evidence="1">
    <location>
        <begin position="31"/>
        <end position="58"/>
    </location>
</feature>
<organism evidence="2 3">
    <name type="scientific">Mycena pura</name>
    <dbReference type="NCBI Taxonomy" id="153505"/>
    <lineage>
        <taxon>Eukaryota</taxon>
        <taxon>Fungi</taxon>
        <taxon>Dikarya</taxon>
        <taxon>Basidiomycota</taxon>
        <taxon>Agaricomycotina</taxon>
        <taxon>Agaricomycetes</taxon>
        <taxon>Agaricomycetidae</taxon>
        <taxon>Agaricales</taxon>
        <taxon>Marasmiineae</taxon>
        <taxon>Mycenaceae</taxon>
        <taxon>Mycena</taxon>
    </lineage>
</organism>
<reference evidence="2" key="1">
    <citation type="submission" date="2023-03" db="EMBL/GenBank/DDBJ databases">
        <title>Massive genome expansion in bonnet fungi (Mycena s.s.) driven by repeated elements and novel gene families across ecological guilds.</title>
        <authorList>
            <consortium name="Lawrence Berkeley National Laboratory"/>
            <person name="Harder C.B."/>
            <person name="Miyauchi S."/>
            <person name="Viragh M."/>
            <person name="Kuo A."/>
            <person name="Thoen E."/>
            <person name="Andreopoulos B."/>
            <person name="Lu D."/>
            <person name="Skrede I."/>
            <person name="Drula E."/>
            <person name="Henrissat B."/>
            <person name="Morin E."/>
            <person name="Kohler A."/>
            <person name="Barry K."/>
            <person name="LaButti K."/>
            <person name="Morin E."/>
            <person name="Salamov A."/>
            <person name="Lipzen A."/>
            <person name="Mereny Z."/>
            <person name="Hegedus B."/>
            <person name="Baldrian P."/>
            <person name="Stursova M."/>
            <person name="Weitz H."/>
            <person name="Taylor A."/>
            <person name="Grigoriev I.V."/>
            <person name="Nagy L.G."/>
            <person name="Martin F."/>
            <person name="Kauserud H."/>
        </authorList>
    </citation>
    <scope>NUCLEOTIDE SEQUENCE</scope>
    <source>
        <strain evidence="2">9144</strain>
    </source>
</reference>
<evidence type="ECO:0000313" key="2">
    <source>
        <dbReference type="EMBL" id="KAJ7203287.1"/>
    </source>
</evidence>
<feature type="compositionally biased region" description="Acidic residues" evidence="1">
    <location>
        <begin position="59"/>
        <end position="78"/>
    </location>
</feature>
<accession>A0AAD6V5R2</accession>
<gene>
    <name evidence="2" type="ORF">GGX14DRAFT_398871</name>
</gene>
<feature type="region of interest" description="Disordered" evidence="1">
    <location>
        <begin position="1"/>
        <end position="81"/>
    </location>
</feature>
<dbReference type="AlphaFoldDB" id="A0AAD6V5R2"/>